<dbReference type="EMBL" id="DSJL01000011">
    <property type="protein sequence ID" value="HEF65790.1"/>
    <property type="molecule type" value="Genomic_DNA"/>
</dbReference>
<reference evidence="1" key="1">
    <citation type="journal article" date="2020" name="mSystems">
        <title>Genome- and Community-Level Interaction Insights into Carbon Utilization and Element Cycling Functions of Hydrothermarchaeota in Hydrothermal Sediment.</title>
        <authorList>
            <person name="Zhou Z."/>
            <person name="Liu Y."/>
            <person name="Xu W."/>
            <person name="Pan J."/>
            <person name="Luo Z.H."/>
            <person name="Li M."/>
        </authorList>
    </citation>
    <scope>NUCLEOTIDE SEQUENCE [LARGE SCALE GENOMIC DNA]</scope>
    <source>
        <strain evidence="1">SpSt-222</strain>
    </source>
</reference>
<dbReference type="AlphaFoldDB" id="A0A7C1FQK2"/>
<organism evidence="1">
    <name type="scientific">Thermomicrobium roseum</name>
    <dbReference type="NCBI Taxonomy" id="500"/>
    <lineage>
        <taxon>Bacteria</taxon>
        <taxon>Pseudomonadati</taxon>
        <taxon>Thermomicrobiota</taxon>
        <taxon>Thermomicrobia</taxon>
        <taxon>Thermomicrobiales</taxon>
        <taxon>Thermomicrobiaceae</taxon>
        <taxon>Thermomicrobium</taxon>
    </lineage>
</organism>
<comment type="caution">
    <text evidence="1">The sequence shown here is derived from an EMBL/GenBank/DDBJ whole genome shotgun (WGS) entry which is preliminary data.</text>
</comment>
<dbReference type="Gene3D" id="3.30.428.10">
    <property type="entry name" value="HIT-like"/>
    <property type="match status" value="1"/>
</dbReference>
<evidence type="ECO:0000313" key="1">
    <source>
        <dbReference type="EMBL" id="HEF65790.1"/>
    </source>
</evidence>
<protein>
    <recommendedName>
        <fullName evidence="2">Galactose-1-phosphate uridylyltransferase</fullName>
    </recommendedName>
</protein>
<sequence length="371" mass="42290">MPCSSDGVPSGVEQRSILWLLDAVAGLDADLQKAFWDLFDVDVTVGELVLPDHMRKWVERYFGSAEAVLRQRIVKVTNRWTLDSTLFNELRARRPLEARIPVELADELARTAPDPFCEPEYNTPEDVFGRIRGRYVITASNIAKYDGLHGVIVFREHDPLAFDEPLVREMVAVARAWFDQAHAVDSEAIYPLFMWNCLWKSGASIPHGHAQVSLTRRMHYGKVERERRAATAYWRETGRRYFDDLFRVHERLELGRSVNGVRVYASLTPLKEKETVLLAAAFDEELARIMNRVVRCLVDDLNVTSFNLVAWLPPLGTTVEDWSQVPVVVRIVDRGDPLSRTSDFGAMELYAASVVASDPFRVAEALWRCLE</sequence>
<dbReference type="InterPro" id="IPR036265">
    <property type="entry name" value="HIT-like_sf"/>
</dbReference>
<evidence type="ECO:0008006" key="2">
    <source>
        <dbReference type="Google" id="ProtNLM"/>
    </source>
</evidence>
<name>A0A7C1FQK2_THERO</name>
<accession>A0A7C1FQK2</accession>
<proteinExistence type="predicted"/>
<dbReference type="SUPFAM" id="SSF54197">
    <property type="entry name" value="HIT-like"/>
    <property type="match status" value="1"/>
</dbReference>
<gene>
    <name evidence="1" type="ORF">ENP47_09365</name>
</gene>